<protein>
    <submittedName>
        <fullName evidence="1">Uncharacterized protein</fullName>
    </submittedName>
</protein>
<dbReference type="AlphaFoldDB" id="A0A1A0V7R3"/>
<evidence type="ECO:0000313" key="1">
    <source>
        <dbReference type="EMBL" id="OBB79273.1"/>
    </source>
</evidence>
<dbReference type="EMBL" id="LZSY01000205">
    <property type="protein sequence ID" value="OBB79273.1"/>
    <property type="molecule type" value="Genomic_DNA"/>
</dbReference>
<reference evidence="2" key="1">
    <citation type="submission" date="2016-06" db="EMBL/GenBank/DDBJ databases">
        <authorList>
            <person name="Sutton G."/>
            <person name="Brinkac L."/>
            <person name="Sanka R."/>
            <person name="Adams M."/>
            <person name="Lau E."/>
            <person name="Mehaffy C."/>
            <person name="Tameris M."/>
            <person name="Hatherill M."/>
            <person name="Hanekom W."/>
            <person name="Mahomed H."/>
            <person name="Mcshane H."/>
        </authorList>
    </citation>
    <scope>NUCLEOTIDE SEQUENCE [LARGE SCALE GENOMIC DNA]</scope>
    <source>
        <strain evidence="2">852002-10433_SCH5171157</strain>
    </source>
</reference>
<name>A0A1A0V7R3_MYCPR</name>
<comment type="caution">
    <text evidence="1">The sequence shown here is derived from an EMBL/GenBank/DDBJ whole genome shotgun (WGS) entry which is preliminary data.</text>
</comment>
<gene>
    <name evidence="1" type="ORF">A5779_12800</name>
</gene>
<proteinExistence type="predicted"/>
<accession>A0A1A0V7R3</accession>
<dbReference type="Proteomes" id="UP000094008">
    <property type="component" value="Unassembled WGS sequence"/>
</dbReference>
<sequence>MKETPMTDNRCAEPDYDRRANRYDLPRALRLALADIREDDSAVEILYDEIGDCPHCWRGISRVLAGAVIGMGLSQANDDKELVEAQLEKQLAAALDGQ</sequence>
<organism evidence="1 2">
    <name type="scientific">Mycolicibacterium peregrinum</name>
    <name type="common">Mycobacterium peregrinum</name>
    <dbReference type="NCBI Taxonomy" id="43304"/>
    <lineage>
        <taxon>Bacteria</taxon>
        <taxon>Bacillati</taxon>
        <taxon>Actinomycetota</taxon>
        <taxon>Actinomycetes</taxon>
        <taxon>Mycobacteriales</taxon>
        <taxon>Mycobacteriaceae</taxon>
        <taxon>Mycolicibacterium</taxon>
    </lineage>
</organism>
<evidence type="ECO:0000313" key="2">
    <source>
        <dbReference type="Proteomes" id="UP000094008"/>
    </source>
</evidence>